<evidence type="ECO:0000313" key="1">
    <source>
        <dbReference type="EMBL" id="AKN35814.1"/>
    </source>
</evidence>
<organism evidence="1">
    <name type="scientific">Vibrio sp. FF_304</name>
    <dbReference type="NCBI Taxonomy" id="1652833"/>
    <lineage>
        <taxon>Bacteria</taxon>
        <taxon>Pseudomonadati</taxon>
        <taxon>Pseudomonadota</taxon>
        <taxon>Gammaproteobacteria</taxon>
        <taxon>Vibrionales</taxon>
        <taxon>Vibrionaceae</taxon>
        <taxon>Vibrio</taxon>
    </lineage>
</organism>
<dbReference type="EMBL" id="KP795453">
    <property type="protein sequence ID" value="AKN35814.1"/>
    <property type="molecule type" value="Genomic_DNA"/>
</dbReference>
<protein>
    <submittedName>
        <fullName evidence="1">Uncharacterized protein</fullName>
    </submittedName>
</protein>
<reference evidence="1" key="1">
    <citation type="journal article" date="2015" name="MBio">
        <title>Eco-Evolutionary Dynamics of Episomes among Ecologically Cohesive Bacterial Populations.</title>
        <authorList>
            <person name="Xue H."/>
            <person name="Cordero O.X."/>
            <person name="Camas F.M."/>
            <person name="Trimble W."/>
            <person name="Meyer F."/>
            <person name="Guglielmini J."/>
            <person name="Rocha E.P."/>
            <person name="Polz M.F."/>
        </authorList>
    </citation>
    <scope>NUCLEOTIDE SEQUENCE</scope>
    <source>
        <strain evidence="1">FF_304</strain>
    </source>
</reference>
<sequence length="82" mass="9549">MNMTRGAVMLGQKASFRRFLSDLMGIAVRDEQDAANAVRTFCDVHSRRELNTNHQAADRYRALVRLFNRWMNNEPLDQESHP</sequence>
<accession>A0A0H3ZPH0</accession>
<dbReference type="AlphaFoldDB" id="A0A0H3ZPH0"/>
<proteinExistence type="predicted"/>
<name>A0A0H3ZPH0_9VIBR</name>